<name>X1A6T6_9ZZZZ</name>
<reference evidence="1" key="1">
    <citation type="journal article" date="2014" name="Front. Microbiol.">
        <title>High frequency of phylogenetically diverse reductive dehalogenase-homologous genes in deep subseafloor sedimentary metagenomes.</title>
        <authorList>
            <person name="Kawai M."/>
            <person name="Futagami T."/>
            <person name="Toyoda A."/>
            <person name="Takaki Y."/>
            <person name="Nishi S."/>
            <person name="Hori S."/>
            <person name="Arai W."/>
            <person name="Tsubouchi T."/>
            <person name="Morono Y."/>
            <person name="Uchiyama I."/>
            <person name="Ito T."/>
            <person name="Fujiyama A."/>
            <person name="Inagaki F."/>
            <person name="Takami H."/>
        </authorList>
    </citation>
    <scope>NUCLEOTIDE SEQUENCE</scope>
    <source>
        <strain evidence="1">Expedition CK06-06</strain>
    </source>
</reference>
<protein>
    <submittedName>
        <fullName evidence="1">Uncharacterized protein</fullName>
    </submittedName>
</protein>
<dbReference type="NCBIfam" id="TIGR04387">
    <property type="entry name" value="capsid_maj_N4"/>
    <property type="match status" value="1"/>
</dbReference>
<accession>X1A6T6</accession>
<dbReference type="AlphaFoldDB" id="X1A6T6"/>
<proteinExistence type="predicted"/>
<evidence type="ECO:0000313" key="1">
    <source>
        <dbReference type="EMBL" id="GAG77880.1"/>
    </source>
</evidence>
<dbReference type="EMBL" id="BART01013508">
    <property type="protein sequence ID" value="GAG77880.1"/>
    <property type="molecule type" value="Genomic_DNA"/>
</dbReference>
<gene>
    <name evidence="1" type="ORF">S01H4_27581</name>
</gene>
<feature type="non-terminal residue" evidence="1">
    <location>
        <position position="176"/>
    </location>
</feature>
<comment type="caution">
    <text evidence="1">The sequence shown here is derived from an EMBL/GenBank/DDBJ whole genome shotgun (WGS) entry which is preliminary data.</text>
</comment>
<organism evidence="1">
    <name type="scientific">marine sediment metagenome</name>
    <dbReference type="NCBI Taxonomy" id="412755"/>
    <lineage>
        <taxon>unclassified sequences</taxon>
        <taxon>metagenomes</taxon>
        <taxon>ecological metagenomes</taxon>
    </lineage>
</organism>
<sequence>MTMNKYSTPTASRNLIRAEMKMLQHAEPIMVLGSFGDQKVQPLRKTDTVVFRRLRPFNSTVESNPADGYSETPSITPANFITAEGTTPTANTISFTDVSVTLEQYAILFQFSSKTELMYEDDIPANMALQTGETLGEVAEITCYGQVKAGSSVIYSNGTTRVGVNTALSLNKLRSA</sequence>